<dbReference type="PANTHER" id="PTHR20870">
    <property type="entry name" value="BARDET-BIEDL SYNDROME 1 PROTEIN"/>
    <property type="match status" value="1"/>
</dbReference>
<dbReference type="InterPro" id="IPR036322">
    <property type="entry name" value="WD40_repeat_dom_sf"/>
</dbReference>
<dbReference type="SUPFAM" id="SSF50978">
    <property type="entry name" value="WD40 repeat-like"/>
    <property type="match status" value="1"/>
</dbReference>
<comment type="caution">
    <text evidence="2">The sequence shown here is derived from an EMBL/GenBank/DDBJ whole genome shotgun (WGS) entry which is preliminary data.</text>
</comment>
<gene>
    <name evidence="2" type="ORF">NQ314_001396</name>
</gene>
<dbReference type="GO" id="GO:0005119">
    <property type="term" value="F:smoothened binding"/>
    <property type="evidence" value="ECO:0007669"/>
    <property type="project" value="TreeGrafter"/>
</dbReference>
<dbReference type="GO" id="GO:0005113">
    <property type="term" value="F:patched binding"/>
    <property type="evidence" value="ECO:0007669"/>
    <property type="project" value="TreeGrafter"/>
</dbReference>
<dbReference type="AlphaFoldDB" id="A0AAV8ZSP3"/>
<evidence type="ECO:0000259" key="1">
    <source>
        <dbReference type="Pfam" id="PF14779"/>
    </source>
</evidence>
<feature type="domain" description="Bardet-Biedl syndrome 1 N-terminal" evidence="1">
    <location>
        <begin position="11"/>
        <end position="150"/>
    </location>
</feature>
<dbReference type="InterPro" id="IPR028784">
    <property type="entry name" value="BBS1"/>
</dbReference>
<feature type="domain" description="Bardet-Biedl syndrome 1 N-terminal" evidence="1">
    <location>
        <begin position="165"/>
        <end position="196"/>
    </location>
</feature>
<protein>
    <recommendedName>
        <fullName evidence="1">Bardet-Biedl syndrome 1 N-terminal domain-containing protein</fullName>
    </recommendedName>
</protein>
<dbReference type="GO" id="GO:0061512">
    <property type="term" value="P:protein localization to cilium"/>
    <property type="evidence" value="ECO:0007669"/>
    <property type="project" value="TreeGrafter"/>
</dbReference>
<dbReference type="InterPro" id="IPR032728">
    <property type="entry name" value="BBS1_N"/>
</dbReference>
<evidence type="ECO:0000313" key="2">
    <source>
        <dbReference type="EMBL" id="KAJ8970106.1"/>
    </source>
</evidence>
<dbReference type="GO" id="GO:0034464">
    <property type="term" value="C:BBSome"/>
    <property type="evidence" value="ECO:0007669"/>
    <property type="project" value="InterPro"/>
</dbReference>
<proteinExistence type="predicted"/>
<dbReference type="Pfam" id="PF14779">
    <property type="entry name" value="BBS1"/>
    <property type="match status" value="2"/>
</dbReference>
<name>A0AAV8ZSP3_9CUCU</name>
<sequence>MSRGELNISRWLEAHSDRTAGVTTLPRNAELVDVAGDGDYRLVITDLNLQNDNRSRLKVYKGSLTSDIILPDVPNSLITFYPNQLEPRIPAVAVACGSDLFIYKNNKPFYKFRVPSTPILPLEAEFWKKCHEDEQTNSDIGKAVEELKALPFDLLSSRQTHAAKKATPFIMKSIGLFDVEYRIVVACREGHICILRRGWLEGKSIIQMIHNIIDIVIIPGDNFIVVATADKMLNCYTKRGQNLWSTKMTSSATCLCLVPLHHLGINLVAVGLRGGAIHLYQGRYPVDYTTVPDTPSVITFGQLGQEENVMVVITLAGTMTFKILKRTADFNLSVKENVPILQSTPLPLPKRSKLFLEQSLREKQTALGRNGENKEYYLELKHLKYTGSFILDMHQKFQQDLIRLRLTSARELVSNVTKQSSIGNDEEQIKLTARVPLMPPSFPYKMSIQVEEILSETSEEQQSATNLSCGSIIRVYIIKGNHTQPILAATVNMPSVENI</sequence>
<dbReference type="GO" id="GO:0005930">
    <property type="term" value="C:axoneme"/>
    <property type="evidence" value="ECO:0007669"/>
    <property type="project" value="TreeGrafter"/>
</dbReference>
<reference evidence="2" key="1">
    <citation type="journal article" date="2023" name="Insect Mol. Biol.">
        <title>Genome sequencing provides insights into the evolution of gene families encoding plant cell wall-degrading enzymes in longhorned beetles.</title>
        <authorList>
            <person name="Shin N.R."/>
            <person name="Okamura Y."/>
            <person name="Kirsch R."/>
            <person name="Pauchet Y."/>
        </authorList>
    </citation>
    <scope>NUCLEOTIDE SEQUENCE</scope>
    <source>
        <strain evidence="2">RBIC_L_NR</strain>
    </source>
</reference>
<dbReference type="PANTHER" id="PTHR20870:SF0">
    <property type="entry name" value="BARDET-BIEDL SYNDROME 1 PROTEIN"/>
    <property type="match status" value="1"/>
</dbReference>
<dbReference type="Proteomes" id="UP001162156">
    <property type="component" value="Unassembled WGS sequence"/>
</dbReference>
<keyword evidence="3" id="KW-1185">Reference proteome</keyword>
<accession>A0AAV8ZSP3</accession>
<organism evidence="2 3">
    <name type="scientific">Rhamnusium bicolor</name>
    <dbReference type="NCBI Taxonomy" id="1586634"/>
    <lineage>
        <taxon>Eukaryota</taxon>
        <taxon>Metazoa</taxon>
        <taxon>Ecdysozoa</taxon>
        <taxon>Arthropoda</taxon>
        <taxon>Hexapoda</taxon>
        <taxon>Insecta</taxon>
        <taxon>Pterygota</taxon>
        <taxon>Neoptera</taxon>
        <taxon>Endopterygota</taxon>
        <taxon>Coleoptera</taxon>
        <taxon>Polyphaga</taxon>
        <taxon>Cucujiformia</taxon>
        <taxon>Chrysomeloidea</taxon>
        <taxon>Cerambycidae</taxon>
        <taxon>Lepturinae</taxon>
        <taxon>Rhagiini</taxon>
        <taxon>Rhamnusium</taxon>
    </lineage>
</organism>
<evidence type="ECO:0000313" key="3">
    <source>
        <dbReference type="Proteomes" id="UP001162156"/>
    </source>
</evidence>
<dbReference type="GO" id="GO:1905515">
    <property type="term" value="P:non-motile cilium assembly"/>
    <property type="evidence" value="ECO:0007669"/>
    <property type="project" value="InterPro"/>
</dbReference>
<dbReference type="GO" id="GO:0005813">
    <property type="term" value="C:centrosome"/>
    <property type="evidence" value="ECO:0007669"/>
    <property type="project" value="TreeGrafter"/>
</dbReference>
<dbReference type="EMBL" id="JANEYF010000412">
    <property type="protein sequence ID" value="KAJ8970106.1"/>
    <property type="molecule type" value="Genomic_DNA"/>
</dbReference>